<evidence type="ECO:0000313" key="2">
    <source>
        <dbReference type="EMBL" id="MBB4005513.1"/>
    </source>
</evidence>
<dbReference type="EMBL" id="JACIEM010000007">
    <property type="protein sequence ID" value="MBB4005513.1"/>
    <property type="molecule type" value="Genomic_DNA"/>
</dbReference>
<keyword evidence="3" id="KW-1185">Reference proteome</keyword>
<dbReference type="RefSeq" id="WP_246368437.1">
    <property type="nucleotide sequence ID" value="NZ_JAAAMM010000007.1"/>
</dbReference>
<reference evidence="2 3" key="1">
    <citation type="submission" date="2020-08" db="EMBL/GenBank/DDBJ databases">
        <title>Genomic Encyclopedia of Type Strains, Phase IV (KMG-IV): sequencing the most valuable type-strain genomes for metagenomic binning, comparative biology and taxonomic classification.</title>
        <authorList>
            <person name="Goeker M."/>
        </authorList>
    </citation>
    <scope>NUCLEOTIDE SEQUENCE [LARGE SCALE GENOMIC DNA]</scope>
    <source>
        <strain evidence="2 3">DSM 103570</strain>
    </source>
</reference>
<evidence type="ECO:0000259" key="1">
    <source>
        <dbReference type="Pfam" id="PF13480"/>
    </source>
</evidence>
<proteinExistence type="predicted"/>
<evidence type="ECO:0000313" key="3">
    <source>
        <dbReference type="Proteomes" id="UP000588647"/>
    </source>
</evidence>
<gene>
    <name evidence="2" type="ORF">GGR03_004615</name>
</gene>
<sequence>MAAEPLIETAPLPPSAVMASLQRPEEKSPPEIDLAVSHQGAARRFSVYAPMAAFDLIAELRHLSRRAIEGNVFFDPRFLVPAMPRLDERRVRLMVIRDEDEARSRLRLLMPFSVERAGLIGGPETIRAWTHPFGPLGTLPLDGDDPAGTLTSLLETLTRRELKLPRILVLPDLRIDGPMARTLVAVADRLGLPVEEINAFTRASLTKAGPASFFRQKPISDRRRRELARQRRLLERQGTVRFEVARDPEGVRLAFEDFLALEASGWKGRERSALTMDRYRSAFARESVNALAEDGRARVFTLRLDGQAIASLVAFIDRGEAYAWKSAYDEAYSQASPGQQLVAEATRSLVADPAVKRADSCAMPDHFVMNRFWKDRIAIATLVVGLDKDSGKSVAKVAKGLVAARKSRNVLRLMRERLGSLLALR</sequence>
<dbReference type="AlphaFoldDB" id="A0A7W6HHZ0"/>
<feature type="domain" description="BioF2-like acetyltransferase" evidence="1">
    <location>
        <begin position="222"/>
        <end position="359"/>
    </location>
</feature>
<organism evidence="2 3">
    <name type="scientific">Aurantimonas endophytica</name>
    <dbReference type="NCBI Taxonomy" id="1522175"/>
    <lineage>
        <taxon>Bacteria</taxon>
        <taxon>Pseudomonadati</taxon>
        <taxon>Pseudomonadota</taxon>
        <taxon>Alphaproteobacteria</taxon>
        <taxon>Hyphomicrobiales</taxon>
        <taxon>Aurantimonadaceae</taxon>
        <taxon>Aurantimonas</taxon>
    </lineage>
</organism>
<dbReference type="Proteomes" id="UP000588647">
    <property type="component" value="Unassembled WGS sequence"/>
</dbReference>
<protein>
    <recommendedName>
        <fullName evidence="1">BioF2-like acetyltransferase domain-containing protein</fullName>
    </recommendedName>
</protein>
<comment type="caution">
    <text evidence="2">The sequence shown here is derived from an EMBL/GenBank/DDBJ whole genome shotgun (WGS) entry which is preliminary data.</text>
</comment>
<dbReference type="Gene3D" id="3.40.630.30">
    <property type="match status" value="1"/>
</dbReference>
<name>A0A7W6HHZ0_9HYPH</name>
<dbReference type="InterPro" id="IPR038740">
    <property type="entry name" value="BioF2-like_GNAT_dom"/>
</dbReference>
<dbReference type="SUPFAM" id="SSF55729">
    <property type="entry name" value="Acyl-CoA N-acyltransferases (Nat)"/>
    <property type="match status" value="1"/>
</dbReference>
<dbReference type="InterPro" id="IPR016181">
    <property type="entry name" value="Acyl_CoA_acyltransferase"/>
</dbReference>
<accession>A0A7W6HHZ0</accession>
<dbReference type="Pfam" id="PF13480">
    <property type="entry name" value="Acetyltransf_6"/>
    <property type="match status" value="1"/>
</dbReference>